<dbReference type="Proteomes" id="UP001583186">
    <property type="component" value="Unassembled WGS sequence"/>
</dbReference>
<sequence length="210" mass="22755">MRLHPLPWLLAQWIAPALVFGQTPQSIRDCPLPCNFVNGTSWLPYSRVSDLDWCNQTVLFQVMLHQPLDDPDIGSIVQACAASSSSSLSSVLDVLTGLTSGLTNDTASDKALFKRKSLNASAINNENSVTTFAAGATCMNHVETPTKAQRELQLLWSFSETGTSSKSVGDGMDNIRASAEHLAQFLSHDLSYMSSIMFAKINNVTMGVSL</sequence>
<gene>
    <name evidence="4" type="ORF">Sste5346_010200</name>
</gene>
<keyword evidence="5" id="KW-1185">Reference proteome</keyword>
<dbReference type="PANTHER" id="PTHR47700:SF2">
    <property type="entry name" value="CHITINASE"/>
    <property type="match status" value="1"/>
</dbReference>
<evidence type="ECO:0000256" key="3">
    <source>
        <dbReference type="SAM" id="SignalP"/>
    </source>
</evidence>
<evidence type="ECO:0000313" key="4">
    <source>
        <dbReference type="EMBL" id="KAL1887451.1"/>
    </source>
</evidence>
<protein>
    <submittedName>
        <fullName evidence="4">Uncharacterized protein</fullName>
    </submittedName>
</protein>
<proteinExistence type="predicted"/>
<accession>A0ABR3YGJ7</accession>
<feature type="chain" id="PRO_5046031461" evidence="3">
    <location>
        <begin position="22"/>
        <end position="210"/>
    </location>
</feature>
<dbReference type="EMBL" id="JAWCUI010000119">
    <property type="protein sequence ID" value="KAL1887451.1"/>
    <property type="molecule type" value="Genomic_DNA"/>
</dbReference>
<reference evidence="4 5" key="1">
    <citation type="journal article" date="2024" name="IMA Fungus">
        <title>IMA Genome - F19 : A genome assembly and annotation guide to empower mycologists, including annotated draft genome sequences of Ceratocystis pirilliformis, Diaporthe australafricana, Fusarium ophioides, Paecilomyces lecythidis, and Sporothrix stenoceras.</title>
        <authorList>
            <person name="Aylward J."/>
            <person name="Wilson A.M."/>
            <person name="Visagie C.M."/>
            <person name="Spraker J."/>
            <person name="Barnes I."/>
            <person name="Buitendag C."/>
            <person name="Ceriani C."/>
            <person name="Del Mar Angel L."/>
            <person name="du Plessis D."/>
            <person name="Fuchs T."/>
            <person name="Gasser K."/>
            <person name="Kramer D."/>
            <person name="Li W."/>
            <person name="Munsamy K."/>
            <person name="Piso A."/>
            <person name="Price J.L."/>
            <person name="Sonnekus B."/>
            <person name="Thomas C."/>
            <person name="van der Nest A."/>
            <person name="van Dijk A."/>
            <person name="van Heerden A."/>
            <person name="van Vuuren N."/>
            <person name="Yilmaz N."/>
            <person name="Duong T.A."/>
            <person name="van der Merwe N.A."/>
            <person name="Wingfield M.J."/>
            <person name="Wingfield B.D."/>
        </authorList>
    </citation>
    <scope>NUCLEOTIDE SEQUENCE [LARGE SCALE GENOMIC DNA]</scope>
    <source>
        <strain evidence="4 5">CMW 5346</strain>
    </source>
</reference>
<dbReference type="PANTHER" id="PTHR47700">
    <property type="entry name" value="V CHITINASE, PUTATIVE (AFU_ORTHOLOGUE AFUA_6G13720)-RELATED"/>
    <property type="match status" value="1"/>
</dbReference>
<keyword evidence="2" id="KW-0843">Virulence</keyword>
<evidence type="ECO:0000256" key="2">
    <source>
        <dbReference type="ARBA" id="ARBA00023026"/>
    </source>
</evidence>
<evidence type="ECO:0000313" key="5">
    <source>
        <dbReference type="Proteomes" id="UP001583186"/>
    </source>
</evidence>
<keyword evidence="3" id="KW-0732">Signal</keyword>
<dbReference type="InterPro" id="IPR053214">
    <property type="entry name" value="LysM12-like"/>
</dbReference>
<evidence type="ECO:0000256" key="1">
    <source>
        <dbReference type="ARBA" id="ARBA00022669"/>
    </source>
</evidence>
<comment type="caution">
    <text evidence="4">The sequence shown here is derived from an EMBL/GenBank/DDBJ whole genome shotgun (WGS) entry which is preliminary data.</text>
</comment>
<feature type="signal peptide" evidence="3">
    <location>
        <begin position="1"/>
        <end position="21"/>
    </location>
</feature>
<organism evidence="4 5">
    <name type="scientific">Sporothrix stenoceras</name>
    <dbReference type="NCBI Taxonomy" id="5173"/>
    <lineage>
        <taxon>Eukaryota</taxon>
        <taxon>Fungi</taxon>
        <taxon>Dikarya</taxon>
        <taxon>Ascomycota</taxon>
        <taxon>Pezizomycotina</taxon>
        <taxon>Sordariomycetes</taxon>
        <taxon>Sordariomycetidae</taxon>
        <taxon>Ophiostomatales</taxon>
        <taxon>Ophiostomataceae</taxon>
        <taxon>Sporothrix</taxon>
    </lineage>
</organism>
<name>A0ABR3YGJ7_9PEZI</name>
<keyword evidence="1" id="KW-0147">Chitin-binding</keyword>